<organism evidence="2">
    <name type="scientific">Brachypodium distachyon</name>
    <name type="common">Purple false brome</name>
    <name type="synonym">Trachynia distachya</name>
    <dbReference type="NCBI Taxonomy" id="15368"/>
    <lineage>
        <taxon>Eukaryota</taxon>
        <taxon>Viridiplantae</taxon>
        <taxon>Streptophyta</taxon>
        <taxon>Embryophyta</taxon>
        <taxon>Tracheophyta</taxon>
        <taxon>Spermatophyta</taxon>
        <taxon>Magnoliopsida</taxon>
        <taxon>Liliopsida</taxon>
        <taxon>Poales</taxon>
        <taxon>Poaceae</taxon>
        <taxon>BOP clade</taxon>
        <taxon>Pooideae</taxon>
        <taxon>Stipodae</taxon>
        <taxon>Brachypodieae</taxon>
        <taxon>Brachypodium</taxon>
    </lineage>
</organism>
<reference evidence="2" key="2">
    <citation type="submission" date="2017-06" db="EMBL/GenBank/DDBJ databases">
        <title>WGS assembly of Brachypodium distachyon.</title>
        <authorList>
            <consortium name="The International Brachypodium Initiative"/>
            <person name="Lucas S."/>
            <person name="Harmon-Smith M."/>
            <person name="Lail K."/>
            <person name="Tice H."/>
            <person name="Grimwood J."/>
            <person name="Bruce D."/>
            <person name="Barry K."/>
            <person name="Shu S."/>
            <person name="Lindquist E."/>
            <person name="Wang M."/>
            <person name="Pitluck S."/>
            <person name="Vogel J.P."/>
            <person name="Garvin D.F."/>
            <person name="Mockler T.C."/>
            <person name="Schmutz J."/>
            <person name="Rokhsar D."/>
            <person name="Bevan M.W."/>
        </authorList>
    </citation>
    <scope>NUCLEOTIDE SEQUENCE</scope>
    <source>
        <strain evidence="2">Bd21</strain>
    </source>
</reference>
<dbReference type="FunCoup" id="A0A0Q3NZV4">
    <property type="interactions" value="252"/>
</dbReference>
<sequence length="283" mass="29744">MPLSAACSSPSPTMQSLLLRFGGPPDLGIPTTLASPSGLGDKPVDPPSPALLGDDRIYLEDGPNVASSREAAPGLGDSPVADLGCEVLAQVGTAHAAPPPSPRPCALGTPAPHRSDSPRARSLSPTPQRSGGSRPGRSRSSPASVEDPRSVGSRFASPPIHYGRTRTSSARALIDAPRPRNLGEFLAAAKSRTDDVLEKPPARRRQLAPDLLPRRSSWLAGQASGLNSEQRAHRVLLRKLGVVKEDEVPSTEAIGAYRRLFEVPLEEDMVAAILDFWCGTSAA</sequence>
<evidence type="ECO:0000313" key="2">
    <source>
        <dbReference type="EMBL" id="KQJ81929.2"/>
    </source>
</evidence>
<name>A0A0Q3NZV4_BRADI</name>
<reference evidence="3" key="3">
    <citation type="submission" date="2018-08" db="UniProtKB">
        <authorList>
            <consortium name="EnsemblPlants"/>
        </authorList>
    </citation>
    <scope>IDENTIFICATION</scope>
    <source>
        <strain evidence="3">cv. Bd21</strain>
    </source>
</reference>
<dbReference type="EMBL" id="CM000884">
    <property type="protein sequence ID" value="KQJ81929.2"/>
    <property type="molecule type" value="Genomic_DNA"/>
</dbReference>
<dbReference type="ExpressionAtlas" id="A0A0Q3NZV4">
    <property type="expression patterns" value="baseline"/>
</dbReference>
<gene>
    <name evidence="2" type="ORF">BRADI_5g03868v3</name>
</gene>
<accession>A0A0Q3NZV4</accession>
<protein>
    <submittedName>
        <fullName evidence="2 3">Uncharacterized protein</fullName>
    </submittedName>
</protein>
<feature type="region of interest" description="Disordered" evidence="1">
    <location>
        <begin position="94"/>
        <end position="170"/>
    </location>
</feature>
<dbReference type="Gramene" id="KQJ81929">
    <property type="protein sequence ID" value="KQJ81929"/>
    <property type="gene ID" value="BRADI_5g03868v3"/>
</dbReference>
<feature type="region of interest" description="Disordered" evidence="1">
    <location>
        <begin position="1"/>
        <end position="77"/>
    </location>
</feature>
<feature type="compositionally biased region" description="Polar residues" evidence="1">
    <location>
        <begin position="1"/>
        <end position="16"/>
    </location>
</feature>
<dbReference type="InParanoid" id="A0A0Q3NZV4"/>
<evidence type="ECO:0000313" key="4">
    <source>
        <dbReference type="Proteomes" id="UP000008810"/>
    </source>
</evidence>
<dbReference type="EnsemblPlants" id="KQJ81929">
    <property type="protein sequence ID" value="KQJ81929"/>
    <property type="gene ID" value="BRADI_5g03868v3"/>
</dbReference>
<evidence type="ECO:0000313" key="3">
    <source>
        <dbReference type="EnsemblPlants" id="KQJ81929"/>
    </source>
</evidence>
<dbReference type="Proteomes" id="UP000008810">
    <property type="component" value="Chromosome 5"/>
</dbReference>
<evidence type="ECO:0000256" key="1">
    <source>
        <dbReference type="SAM" id="MobiDB-lite"/>
    </source>
</evidence>
<proteinExistence type="predicted"/>
<dbReference type="AlphaFoldDB" id="A0A0Q3NZV4"/>
<keyword evidence="4" id="KW-1185">Reference proteome</keyword>
<reference evidence="2 3" key="1">
    <citation type="journal article" date="2010" name="Nature">
        <title>Genome sequencing and analysis of the model grass Brachypodium distachyon.</title>
        <authorList>
            <consortium name="International Brachypodium Initiative"/>
        </authorList>
    </citation>
    <scope>NUCLEOTIDE SEQUENCE [LARGE SCALE GENOMIC DNA]</scope>
    <source>
        <strain evidence="2 3">Bd21</strain>
    </source>
</reference>